<dbReference type="PANTHER" id="PTHR43071:SF1">
    <property type="entry name" value="2-AMINO-4-HYDROXY-6-HYDROXYMETHYLDIHYDROPTERIDINE PYROPHOSPHOKINASE"/>
    <property type="match status" value="1"/>
</dbReference>
<dbReference type="Pfam" id="PF01288">
    <property type="entry name" value="HPPK"/>
    <property type="match status" value="1"/>
</dbReference>
<dbReference type="InterPro" id="IPR035907">
    <property type="entry name" value="Hppk_sf"/>
</dbReference>
<comment type="function">
    <text evidence="10">Catalyzes the transfer of pyrophosphate from adenosine triphosphate (ATP) to 6-hydroxymethyl-7,8-dihydropterin, an enzymatic step in folate biosynthesis pathway.</text>
</comment>
<evidence type="ECO:0000256" key="11">
    <source>
        <dbReference type="ARBA" id="ARBA00029766"/>
    </source>
</evidence>
<keyword evidence="15" id="KW-1185">Reference proteome</keyword>
<evidence type="ECO:0000256" key="8">
    <source>
        <dbReference type="ARBA" id="ARBA00022840"/>
    </source>
</evidence>
<dbReference type="PROSITE" id="PS00794">
    <property type="entry name" value="HPPK"/>
    <property type="match status" value="1"/>
</dbReference>
<evidence type="ECO:0000256" key="1">
    <source>
        <dbReference type="ARBA" id="ARBA00005051"/>
    </source>
</evidence>
<dbReference type="EMBL" id="JBBPCO010000011">
    <property type="protein sequence ID" value="MEK8090341.1"/>
    <property type="molecule type" value="Genomic_DNA"/>
</dbReference>
<evidence type="ECO:0000256" key="3">
    <source>
        <dbReference type="ARBA" id="ARBA00013253"/>
    </source>
</evidence>
<evidence type="ECO:0000256" key="5">
    <source>
        <dbReference type="ARBA" id="ARBA00022679"/>
    </source>
</evidence>
<keyword evidence="9" id="KW-0289">Folate biosynthesis</keyword>
<dbReference type="PANTHER" id="PTHR43071">
    <property type="entry name" value="2-AMINO-4-HYDROXY-6-HYDROXYMETHYLDIHYDROPTERIDINE PYROPHOSPHOKINASE"/>
    <property type="match status" value="1"/>
</dbReference>
<accession>A0ABU9DA27</accession>
<reference evidence="14 15" key="1">
    <citation type="submission" date="2024-04" db="EMBL/GenBank/DDBJ databases">
        <authorList>
            <person name="Abashina T."/>
            <person name="Shaikin A."/>
        </authorList>
    </citation>
    <scope>NUCLEOTIDE SEQUENCE [LARGE SCALE GENOMIC DNA]</scope>
    <source>
        <strain evidence="14 15">AAFK</strain>
    </source>
</reference>
<organism evidence="14 15">
    <name type="scientific">Thermithiobacillus plumbiphilus</name>
    <dbReference type="NCBI Taxonomy" id="1729899"/>
    <lineage>
        <taxon>Bacteria</taxon>
        <taxon>Pseudomonadati</taxon>
        <taxon>Pseudomonadota</taxon>
        <taxon>Acidithiobacillia</taxon>
        <taxon>Acidithiobacillales</taxon>
        <taxon>Thermithiobacillaceae</taxon>
        <taxon>Thermithiobacillus</taxon>
    </lineage>
</organism>
<gene>
    <name evidence="14" type="primary">folK</name>
    <name evidence="14" type="ORF">WOB96_11280</name>
</gene>
<feature type="domain" description="7,8-dihydro-6-hydroxymethylpterin-pyrophosphokinase" evidence="13">
    <location>
        <begin position="104"/>
        <end position="115"/>
    </location>
</feature>
<dbReference type="EC" id="2.7.6.3" evidence="3"/>
<dbReference type="InterPro" id="IPR000550">
    <property type="entry name" value="Hppk"/>
</dbReference>
<keyword evidence="5 14" id="KW-0808">Transferase</keyword>
<dbReference type="NCBIfam" id="TIGR01498">
    <property type="entry name" value="folK"/>
    <property type="match status" value="1"/>
</dbReference>
<evidence type="ECO:0000259" key="13">
    <source>
        <dbReference type="PROSITE" id="PS00794"/>
    </source>
</evidence>
<evidence type="ECO:0000256" key="9">
    <source>
        <dbReference type="ARBA" id="ARBA00022909"/>
    </source>
</evidence>
<dbReference type="CDD" id="cd00483">
    <property type="entry name" value="HPPK"/>
    <property type="match status" value="1"/>
</dbReference>
<proteinExistence type="inferred from homology"/>
<sequence>MDKAKPAGLGEPCSIATAWIGLGSNLHGPASQVGRALEALAGLPGCRLIASSRLYRTAPVGGIAQPDYVNAVAGLETTLDPEALFDCLLAIEAGAGRQRQLEQRWGPRVLDLDLLFYGDRVMHGERLEIPHPRACERAFVLGPLAEVAGDWVLPGGLTARDAWLRCPDRHLVQPLKQAE</sequence>
<evidence type="ECO:0000313" key="15">
    <source>
        <dbReference type="Proteomes" id="UP001446205"/>
    </source>
</evidence>
<dbReference type="GO" id="GO:0003848">
    <property type="term" value="F:2-amino-4-hydroxy-6-hydroxymethyldihydropteridine diphosphokinase activity"/>
    <property type="evidence" value="ECO:0007669"/>
    <property type="project" value="UniProtKB-EC"/>
</dbReference>
<name>A0ABU9DA27_9PROT</name>
<keyword evidence="6" id="KW-0547">Nucleotide-binding</keyword>
<comment type="pathway">
    <text evidence="1">Cofactor biosynthesis; tetrahydrofolate biosynthesis; 2-amino-4-hydroxy-6-hydroxymethyl-7,8-dihydropteridine diphosphate from 7,8-dihydroneopterin triphosphate: step 4/4.</text>
</comment>
<protein>
    <recommendedName>
        <fullName evidence="4">2-amino-4-hydroxy-6-hydroxymethyldihydropteridine pyrophosphokinase</fullName>
        <ecNumber evidence="3">2.7.6.3</ecNumber>
    </recommendedName>
    <alternativeName>
        <fullName evidence="11">6-hydroxymethyl-7,8-dihydropterin pyrophosphokinase</fullName>
    </alternativeName>
    <alternativeName>
        <fullName evidence="12">7,8-dihydro-6-hydroxymethylpterin-pyrophosphokinase</fullName>
    </alternativeName>
</protein>
<evidence type="ECO:0000256" key="6">
    <source>
        <dbReference type="ARBA" id="ARBA00022741"/>
    </source>
</evidence>
<evidence type="ECO:0000256" key="4">
    <source>
        <dbReference type="ARBA" id="ARBA00016218"/>
    </source>
</evidence>
<keyword evidence="7" id="KW-0418">Kinase</keyword>
<dbReference type="RefSeq" id="WP_341371397.1">
    <property type="nucleotide sequence ID" value="NZ_JBBPCO010000011.1"/>
</dbReference>
<evidence type="ECO:0000256" key="10">
    <source>
        <dbReference type="ARBA" id="ARBA00029409"/>
    </source>
</evidence>
<evidence type="ECO:0000256" key="7">
    <source>
        <dbReference type="ARBA" id="ARBA00022777"/>
    </source>
</evidence>
<comment type="similarity">
    <text evidence="2">Belongs to the HPPK family.</text>
</comment>
<comment type="caution">
    <text evidence="14">The sequence shown here is derived from an EMBL/GenBank/DDBJ whole genome shotgun (WGS) entry which is preliminary data.</text>
</comment>
<evidence type="ECO:0000256" key="12">
    <source>
        <dbReference type="ARBA" id="ARBA00033413"/>
    </source>
</evidence>
<evidence type="ECO:0000313" key="14">
    <source>
        <dbReference type="EMBL" id="MEK8090341.1"/>
    </source>
</evidence>
<dbReference type="SUPFAM" id="SSF55083">
    <property type="entry name" value="6-hydroxymethyl-7,8-dihydropterin pyrophosphokinase, HPPK"/>
    <property type="match status" value="1"/>
</dbReference>
<evidence type="ECO:0000256" key="2">
    <source>
        <dbReference type="ARBA" id="ARBA00005810"/>
    </source>
</evidence>
<dbReference type="Proteomes" id="UP001446205">
    <property type="component" value="Unassembled WGS sequence"/>
</dbReference>
<keyword evidence="8" id="KW-0067">ATP-binding</keyword>
<dbReference type="Gene3D" id="3.30.70.560">
    <property type="entry name" value="7,8-Dihydro-6-hydroxymethylpterin-pyrophosphokinase HPPK"/>
    <property type="match status" value="1"/>
</dbReference>